<proteinExistence type="predicted"/>
<accession>A0A8I1SYG1</accession>
<reference evidence="1" key="1">
    <citation type="submission" date="2021-02" db="EMBL/GenBank/DDBJ databases">
        <title>Thiocyanate and organic carbon inputs drive convergent selection for specific autotrophic Afipia and Thiobacillus strains within complex microbiomes.</title>
        <authorList>
            <person name="Huddy R.J."/>
            <person name="Sachdeva R."/>
            <person name="Kadzinga F."/>
            <person name="Kantor R.S."/>
            <person name="Harrison S.T.L."/>
            <person name="Banfield J.F."/>
        </authorList>
    </citation>
    <scope>NUCLEOTIDE SEQUENCE</scope>
    <source>
        <strain evidence="1">SCN18_13_7_16_R3_B_64_19</strain>
    </source>
</reference>
<dbReference type="EMBL" id="JAFKMR010000031">
    <property type="protein sequence ID" value="MBN8745446.1"/>
    <property type="molecule type" value="Genomic_DNA"/>
</dbReference>
<organism evidence="1 2">
    <name type="scientific">Thiomonas arsenitoxydans (strain DSM 22701 / CIP 110005 / 3As)</name>
    <dbReference type="NCBI Taxonomy" id="426114"/>
    <lineage>
        <taxon>Bacteria</taxon>
        <taxon>Pseudomonadati</taxon>
        <taxon>Pseudomonadota</taxon>
        <taxon>Betaproteobacteria</taxon>
        <taxon>Burkholderiales</taxon>
        <taxon>Thiomonas</taxon>
    </lineage>
</organism>
<comment type="caution">
    <text evidence="1">The sequence shown here is derived from an EMBL/GenBank/DDBJ whole genome shotgun (WGS) entry which is preliminary data.</text>
</comment>
<protein>
    <submittedName>
        <fullName evidence="1">Uncharacterized protein</fullName>
    </submittedName>
</protein>
<dbReference type="Proteomes" id="UP000664800">
    <property type="component" value="Unassembled WGS sequence"/>
</dbReference>
<name>A0A8I1SYG1_THIA3</name>
<evidence type="ECO:0000313" key="1">
    <source>
        <dbReference type="EMBL" id="MBN8745446.1"/>
    </source>
</evidence>
<gene>
    <name evidence="1" type="ORF">J0I24_14260</name>
</gene>
<sequence length="382" mass="43343">MSGFALKFPGRRVKVSSLDRHQFICDLVFIEAPLLSLFRDSRHSWFYLWCDTDGLGRDRWLVFQVSRKIFAEYLTRKVSLRRAVLASKEVLCLEGDMRDGLDGDAEDDRKGRQLSRVQIDEIESYLPSDQSLFEEELSPDISLAEQLLPTRYPIPIGGDWFVGDLDRFSRAYAGLYGFFYCSKPRLVASIQGRLNRALRTPWEGGFSRVNLFDALAKAVPSFHDMQIRRIDYASPGEIEIEALESVGHDIQGCVNGYMTSRSDVDDHAKAINSTLSACRFKKRNLSNIGDAMLGISEESLTLFRTRTEEIARLLGVREQVSVVVRESPNCVVAAKAVLALLTHIRRLSDFEAAGMLNLTGRGAQSSEFNYRDDWLSEFELER</sequence>
<dbReference type="RefSeq" id="WP_276732214.1">
    <property type="nucleotide sequence ID" value="NZ_JAFKMR010000031.1"/>
</dbReference>
<evidence type="ECO:0000313" key="2">
    <source>
        <dbReference type="Proteomes" id="UP000664800"/>
    </source>
</evidence>
<dbReference type="AlphaFoldDB" id="A0A8I1SYG1"/>